<feature type="region of interest" description="Disordered" evidence="2">
    <location>
        <begin position="17"/>
        <end position="52"/>
    </location>
</feature>
<accession>D7FL27</accession>
<dbReference type="InterPro" id="IPR016130">
    <property type="entry name" value="Tyr_Pase_AS"/>
</dbReference>
<dbReference type="PROSITE" id="PS00383">
    <property type="entry name" value="TYR_PHOSPHATASE_1"/>
    <property type="match status" value="1"/>
</dbReference>
<protein>
    <submittedName>
        <fullName evidence="5">Uncharacterized protein</fullName>
    </submittedName>
</protein>
<evidence type="ECO:0000256" key="1">
    <source>
        <dbReference type="ARBA" id="ARBA00022801"/>
    </source>
</evidence>
<feature type="compositionally biased region" description="Polar residues" evidence="2">
    <location>
        <begin position="721"/>
        <end position="731"/>
    </location>
</feature>
<dbReference type="EMBL" id="FN648087">
    <property type="protein sequence ID" value="CBJ29564.1"/>
    <property type="molecule type" value="Genomic_DNA"/>
</dbReference>
<evidence type="ECO:0000259" key="4">
    <source>
        <dbReference type="PROSITE" id="PS50056"/>
    </source>
</evidence>
<dbReference type="InterPro" id="IPR000387">
    <property type="entry name" value="Tyr_Pase_dom"/>
</dbReference>
<dbReference type="Gene3D" id="3.90.190.10">
    <property type="entry name" value="Protein tyrosine phosphatase superfamily"/>
    <property type="match status" value="1"/>
</dbReference>
<dbReference type="PANTHER" id="PTHR23339">
    <property type="entry name" value="TYROSINE SPECIFIC PROTEIN PHOSPHATASE AND DUAL SPECIFICITY PROTEIN PHOSPHATASE"/>
    <property type="match status" value="1"/>
</dbReference>
<name>D7FL27_ECTSI</name>
<dbReference type="InterPro" id="IPR050561">
    <property type="entry name" value="PTP"/>
</dbReference>
<sequence length="731" mass="77935">MMDGAAQSKGILPMEAKNAAKPGPCAPQGAPIEPTNSVGEVGATSGSSTAGGCAAADDVVGANAGQLTGGAEGTARVAANKDTTGVAGENGDGVGRDGKAVCFVKLNPGAENNSGHIGEEHSSSDCQKDAEGAAVDAALNTRPNTDGLGKSSGHVVDRSNEAQDAVAVKAGVSQLPVRSENMGSQVSKAAPAAGGTRKGQWTFKNQTKCRFCGGRLCLRCSEQCALRCKGAAVNGLHSHWISDSIIGMQRPSSRLIKTYDIVGQFKRKGVTAIFNLTEPGEHPHCGDGLEKASGFPYLPETFMREGISVYNFSWEDMTTPSMALLSDIIRVALSCLRTGGKIAVHCHAGYGRTGLVIASILVMMNNLPPQQAVALVREKRPTSLQTNAQVSMVGEFANFVRGVRVVYHFTDHARVTLGQHLAQQPAKGPRMWLKLLRAWTTAVKLTRRRIPAQLLYDWLAQLAVPPITVTELRRALPQSTVSVALEDDGQEATVKATSAFETSSEGQFHRLNLLPVGQVRLLQCLTDCVRNVRDSLAAAGTPQGRAYQKGCLRVAIAMVHLHSAHEGLLVGRNIAQDVFQAAASLSTPTSTSKHRQPLGAPHRLGSGSLAGDLMFCSKAMEVLVDCWRAPLRCRPYSKLEALDNQPEIHGGNEEYWHQKRRSVVPPKYRQQHHDAAPLGAEQRTPLRRRSASSGNVKQGLENVAPFDVIKPLEDEKDDPGVQSSATGAHDL</sequence>
<evidence type="ECO:0000313" key="6">
    <source>
        <dbReference type="Proteomes" id="UP000002630"/>
    </source>
</evidence>
<dbReference type="Pfam" id="PF22785">
    <property type="entry name" value="Tc-R-P"/>
    <property type="match status" value="1"/>
</dbReference>
<feature type="domain" description="Tyrosine-protein phosphatase" evidence="3">
    <location>
        <begin position="236"/>
        <end position="405"/>
    </location>
</feature>
<proteinExistence type="predicted"/>
<dbReference type="InterPro" id="IPR049573">
    <property type="entry name" value="PTPDC1_PTP"/>
</dbReference>
<dbReference type="GO" id="GO:0060271">
    <property type="term" value="P:cilium assembly"/>
    <property type="evidence" value="ECO:0007669"/>
    <property type="project" value="InterPro"/>
</dbReference>
<dbReference type="AlphaFoldDB" id="D7FL27"/>
<evidence type="ECO:0000256" key="2">
    <source>
        <dbReference type="SAM" id="MobiDB-lite"/>
    </source>
</evidence>
<organism evidence="5 6">
    <name type="scientific">Ectocarpus siliculosus</name>
    <name type="common">Brown alga</name>
    <name type="synonym">Conferva siliculosa</name>
    <dbReference type="NCBI Taxonomy" id="2880"/>
    <lineage>
        <taxon>Eukaryota</taxon>
        <taxon>Sar</taxon>
        <taxon>Stramenopiles</taxon>
        <taxon>Ochrophyta</taxon>
        <taxon>PX clade</taxon>
        <taxon>Phaeophyceae</taxon>
        <taxon>Ectocarpales</taxon>
        <taxon>Ectocarpaceae</taxon>
        <taxon>Ectocarpus</taxon>
    </lineage>
</organism>
<dbReference type="SUPFAM" id="SSF52799">
    <property type="entry name" value="(Phosphotyrosine protein) phosphatases II"/>
    <property type="match status" value="1"/>
</dbReference>
<keyword evidence="1" id="KW-0378">Hydrolase</keyword>
<dbReference type="OrthoDB" id="2017893at2759"/>
<dbReference type="eggNOG" id="KOG1720">
    <property type="taxonomic scope" value="Eukaryota"/>
</dbReference>
<dbReference type="EMBL" id="FN649728">
    <property type="protein sequence ID" value="CBJ29564.1"/>
    <property type="molecule type" value="Genomic_DNA"/>
</dbReference>
<feature type="compositionally biased region" description="Low complexity" evidence="2">
    <location>
        <begin position="37"/>
        <end position="52"/>
    </location>
</feature>
<dbReference type="FunFam" id="3.90.190.10:FF:000157">
    <property type="entry name" value="Protein-tyrosine phosphatase"/>
    <property type="match status" value="1"/>
</dbReference>
<dbReference type="STRING" id="2880.D7FL27"/>
<dbReference type="InterPro" id="IPR029021">
    <property type="entry name" value="Prot-tyrosine_phosphatase-like"/>
</dbReference>
<dbReference type="InParanoid" id="D7FL27"/>
<dbReference type="Proteomes" id="UP000002630">
    <property type="component" value="Linkage Group LG03"/>
</dbReference>
<dbReference type="CDD" id="cd14506">
    <property type="entry name" value="PTP_PTPDC1"/>
    <property type="match status" value="1"/>
</dbReference>
<feature type="region of interest" description="Disordered" evidence="2">
    <location>
        <begin position="647"/>
        <end position="731"/>
    </location>
</feature>
<dbReference type="SMART" id="SM00404">
    <property type="entry name" value="PTPc_motif"/>
    <property type="match status" value="1"/>
</dbReference>
<reference evidence="5 6" key="1">
    <citation type="journal article" date="2010" name="Nature">
        <title>The Ectocarpus genome and the independent evolution of multicellularity in brown algae.</title>
        <authorList>
            <person name="Cock J.M."/>
            <person name="Sterck L."/>
            <person name="Rouze P."/>
            <person name="Scornet D."/>
            <person name="Allen A.E."/>
            <person name="Amoutzias G."/>
            <person name="Anthouard V."/>
            <person name="Artiguenave F."/>
            <person name="Aury J.M."/>
            <person name="Badger J.H."/>
            <person name="Beszteri B."/>
            <person name="Billiau K."/>
            <person name="Bonnet E."/>
            <person name="Bothwell J.H."/>
            <person name="Bowler C."/>
            <person name="Boyen C."/>
            <person name="Brownlee C."/>
            <person name="Carrano C.J."/>
            <person name="Charrier B."/>
            <person name="Cho G.Y."/>
            <person name="Coelho S.M."/>
            <person name="Collen J."/>
            <person name="Corre E."/>
            <person name="Da Silva C."/>
            <person name="Delage L."/>
            <person name="Delaroque N."/>
            <person name="Dittami S.M."/>
            <person name="Doulbeau S."/>
            <person name="Elias M."/>
            <person name="Farnham G."/>
            <person name="Gachon C.M."/>
            <person name="Gschloessl B."/>
            <person name="Heesch S."/>
            <person name="Jabbari K."/>
            <person name="Jubin C."/>
            <person name="Kawai H."/>
            <person name="Kimura K."/>
            <person name="Kloareg B."/>
            <person name="Kupper F.C."/>
            <person name="Lang D."/>
            <person name="Le Bail A."/>
            <person name="Leblanc C."/>
            <person name="Lerouge P."/>
            <person name="Lohr M."/>
            <person name="Lopez P.J."/>
            <person name="Martens C."/>
            <person name="Maumus F."/>
            <person name="Michel G."/>
            <person name="Miranda-Saavedra D."/>
            <person name="Morales J."/>
            <person name="Moreau H."/>
            <person name="Motomura T."/>
            <person name="Nagasato C."/>
            <person name="Napoli C.A."/>
            <person name="Nelson D.R."/>
            <person name="Nyvall-Collen P."/>
            <person name="Peters A.F."/>
            <person name="Pommier C."/>
            <person name="Potin P."/>
            <person name="Poulain J."/>
            <person name="Quesneville H."/>
            <person name="Read B."/>
            <person name="Rensing S.A."/>
            <person name="Ritter A."/>
            <person name="Rousvoal S."/>
            <person name="Samanta M."/>
            <person name="Samson G."/>
            <person name="Schroeder D.C."/>
            <person name="Segurens B."/>
            <person name="Strittmatter M."/>
            <person name="Tonon T."/>
            <person name="Tregear J.W."/>
            <person name="Valentin K."/>
            <person name="von Dassow P."/>
            <person name="Yamagishi T."/>
            <person name="Van de Peer Y."/>
            <person name="Wincker P."/>
        </authorList>
    </citation>
    <scope>NUCLEOTIDE SEQUENCE [LARGE SCALE GENOMIC DNA]</scope>
    <source>
        <strain evidence="6">Ec32 / CCAP1310/4</strain>
    </source>
</reference>
<dbReference type="PROSITE" id="PS50056">
    <property type="entry name" value="TYR_PHOSPHATASE_2"/>
    <property type="match status" value="1"/>
</dbReference>
<dbReference type="SMART" id="SM00195">
    <property type="entry name" value="DSPc"/>
    <property type="match status" value="1"/>
</dbReference>
<evidence type="ECO:0000313" key="5">
    <source>
        <dbReference type="EMBL" id="CBJ29564.1"/>
    </source>
</evidence>
<keyword evidence="6" id="KW-1185">Reference proteome</keyword>
<gene>
    <name evidence="5" type="ORF">Esi_0153_0008</name>
</gene>
<dbReference type="InterPro" id="IPR020422">
    <property type="entry name" value="TYR_PHOSPHATASE_DUAL_dom"/>
</dbReference>
<evidence type="ECO:0000259" key="3">
    <source>
        <dbReference type="PROSITE" id="PS50054"/>
    </source>
</evidence>
<feature type="domain" description="Tyrosine specific protein phosphatases" evidence="4">
    <location>
        <begin position="326"/>
        <end position="391"/>
    </location>
</feature>
<dbReference type="GO" id="GO:0004725">
    <property type="term" value="F:protein tyrosine phosphatase activity"/>
    <property type="evidence" value="ECO:0007669"/>
    <property type="project" value="InterPro"/>
</dbReference>
<dbReference type="PROSITE" id="PS50054">
    <property type="entry name" value="TYR_PHOSPHATASE_DUAL"/>
    <property type="match status" value="1"/>
</dbReference>
<dbReference type="InterPro" id="IPR003595">
    <property type="entry name" value="Tyr_Pase_cat"/>
</dbReference>